<organism evidence="1 2">
    <name type="scientific">Dinothrombium tinctorium</name>
    <dbReference type="NCBI Taxonomy" id="1965070"/>
    <lineage>
        <taxon>Eukaryota</taxon>
        <taxon>Metazoa</taxon>
        <taxon>Ecdysozoa</taxon>
        <taxon>Arthropoda</taxon>
        <taxon>Chelicerata</taxon>
        <taxon>Arachnida</taxon>
        <taxon>Acari</taxon>
        <taxon>Acariformes</taxon>
        <taxon>Trombidiformes</taxon>
        <taxon>Prostigmata</taxon>
        <taxon>Anystina</taxon>
        <taxon>Parasitengona</taxon>
        <taxon>Trombidioidea</taxon>
        <taxon>Trombidiidae</taxon>
        <taxon>Dinothrombium</taxon>
    </lineage>
</organism>
<dbReference type="EMBL" id="NCKU01022204">
    <property type="protein sequence ID" value="RWR98415.1"/>
    <property type="molecule type" value="Genomic_DNA"/>
</dbReference>
<gene>
    <name evidence="1" type="ORF">B4U79_02068</name>
</gene>
<keyword evidence="2" id="KW-1185">Reference proteome</keyword>
<dbReference type="AlphaFoldDB" id="A0A443Q5Y5"/>
<evidence type="ECO:0000313" key="1">
    <source>
        <dbReference type="EMBL" id="RWR98415.1"/>
    </source>
</evidence>
<dbReference type="Proteomes" id="UP000285301">
    <property type="component" value="Unassembled WGS sequence"/>
</dbReference>
<reference evidence="1 2" key="1">
    <citation type="journal article" date="2018" name="Gigascience">
        <title>Genomes of trombidid mites reveal novel predicted allergens and laterally-transferred genes associated with secondary metabolism.</title>
        <authorList>
            <person name="Dong X."/>
            <person name="Chaisiri K."/>
            <person name="Xia D."/>
            <person name="Armstrong S.D."/>
            <person name="Fang Y."/>
            <person name="Donnelly M.J."/>
            <person name="Kadowaki T."/>
            <person name="McGarry J.W."/>
            <person name="Darby A.C."/>
            <person name="Makepeace B.L."/>
        </authorList>
    </citation>
    <scope>NUCLEOTIDE SEQUENCE [LARGE SCALE GENOMIC DNA]</scope>
    <source>
        <strain evidence="1">UoL-WK</strain>
    </source>
</reference>
<dbReference type="STRING" id="1965070.A0A443Q5Y5"/>
<evidence type="ECO:0000313" key="2">
    <source>
        <dbReference type="Proteomes" id="UP000285301"/>
    </source>
</evidence>
<proteinExistence type="predicted"/>
<feature type="non-terminal residue" evidence="1">
    <location>
        <position position="245"/>
    </location>
</feature>
<name>A0A443Q5Y5_9ACAR</name>
<sequence length="245" mass="27901">ENKMESSIAIPLPEFDLFGTSVVQTSIEQKYITKHRPLAAIESSQIIEFVIPSTENEYIYLDDSLLYLKAQIQIPNAENLNEWEKICPANYFLQSIFKSIDLQIGEKQVTLSPQTYSYRSYFDAILNYGKNAQESWLTSAGFDKDEVMDVAIDKDKVFATRMAKIKQTDDSKKSESKVFELFGKLHLDLVMQQKAILGGSLKFSPARYPITRTEVKAMTIPSNLSNVFLDNIIIGRVPNKIYLAF</sequence>
<comment type="caution">
    <text evidence="1">The sequence shown here is derived from an EMBL/GenBank/DDBJ whole genome shotgun (WGS) entry which is preliminary data.</text>
</comment>
<dbReference type="OrthoDB" id="5979489at2759"/>
<feature type="non-terminal residue" evidence="1">
    <location>
        <position position="1"/>
    </location>
</feature>
<protein>
    <submittedName>
        <fullName evidence="1">Uncharacterized protein</fullName>
    </submittedName>
</protein>
<accession>A0A443Q5Y5</accession>